<feature type="transmembrane region" description="Helical" evidence="2">
    <location>
        <begin position="331"/>
        <end position="352"/>
    </location>
</feature>
<feature type="region of interest" description="Disordered" evidence="1">
    <location>
        <begin position="412"/>
        <end position="433"/>
    </location>
</feature>
<dbReference type="CDD" id="cd00143">
    <property type="entry name" value="PP2Cc"/>
    <property type="match status" value="1"/>
</dbReference>
<evidence type="ECO:0000313" key="4">
    <source>
        <dbReference type="EMBL" id="WIM70997.1"/>
    </source>
</evidence>
<evidence type="ECO:0000313" key="5">
    <source>
        <dbReference type="Proteomes" id="UP001238805"/>
    </source>
</evidence>
<dbReference type="EMBL" id="CP126970">
    <property type="protein sequence ID" value="WIM70997.1"/>
    <property type="molecule type" value="Genomic_DNA"/>
</dbReference>
<reference evidence="4 5" key="1">
    <citation type="submission" date="2023-05" db="EMBL/GenBank/DDBJ databases">
        <title>Corynebacterium suedekumii sp. nov. and Corynebacterium breve sp. nov. isolated from raw cow's milk.</title>
        <authorList>
            <person name="Baer M.K."/>
            <person name="Mehl L."/>
            <person name="Hellmuth R."/>
            <person name="Marke G."/>
            <person name="Lipski A."/>
        </authorList>
    </citation>
    <scope>NUCLEOTIDE SEQUENCE [LARGE SCALE GENOMIC DNA]</scope>
    <source>
        <strain evidence="4 5">LM112</strain>
    </source>
</reference>
<feature type="domain" description="PPM-type phosphatase" evidence="3">
    <location>
        <begin position="10"/>
        <end position="239"/>
    </location>
</feature>
<dbReference type="Pfam" id="PF13672">
    <property type="entry name" value="PP2C_2"/>
    <property type="match status" value="1"/>
</dbReference>
<organism evidence="4 5">
    <name type="scientific">Corynebacterium suedekumii</name>
    <dbReference type="NCBI Taxonomy" id="3049801"/>
    <lineage>
        <taxon>Bacteria</taxon>
        <taxon>Bacillati</taxon>
        <taxon>Actinomycetota</taxon>
        <taxon>Actinomycetes</taxon>
        <taxon>Mycobacteriales</taxon>
        <taxon>Corynebacteriaceae</taxon>
        <taxon>Corynebacterium</taxon>
    </lineage>
</organism>
<dbReference type="SMART" id="SM00332">
    <property type="entry name" value="PP2Cc"/>
    <property type="match status" value="1"/>
</dbReference>
<dbReference type="InterPro" id="IPR036457">
    <property type="entry name" value="PPM-type-like_dom_sf"/>
</dbReference>
<dbReference type="SMART" id="SM00331">
    <property type="entry name" value="PP2C_SIG"/>
    <property type="match status" value="1"/>
</dbReference>
<dbReference type="InterPro" id="IPR001932">
    <property type="entry name" value="PPM-type_phosphatase-like_dom"/>
</dbReference>
<name>A0ABY8VPU7_9CORY</name>
<proteinExistence type="predicted"/>
<evidence type="ECO:0000256" key="1">
    <source>
        <dbReference type="SAM" id="MobiDB-lite"/>
    </source>
</evidence>
<feature type="region of interest" description="Disordered" evidence="1">
    <location>
        <begin position="283"/>
        <end position="323"/>
    </location>
</feature>
<keyword evidence="2" id="KW-0472">Membrane</keyword>
<dbReference type="Gene3D" id="3.60.40.10">
    <property type="entry name" value="PPM-type phosphatase domain"/>
    <property type="match status" value="1"/>
</dbReference>
<dbReference type="Proteomes" id="UP001238805">
    <property type="component" value="Chromosome"/>
</dbReference>
<feature type="region of interest" description="Disordered" evidence="1">
    <location>
        <begin position="454"/>
        <end position="484"/>
    </location>
</feature>
<keyword evidence="5" id="KW-1185">Reference proteome</keyword>
<evidence type="ECO:0000259" key="3">
    <source>
        <dbReference type="PROSITE" id="PS51746"/>
    </source>
</evidence>
<sequence>MTPNSTLRLNYTVQSDRGLVRGNNEDSAYAGRDLLIIADGMGGHAAGEVASQLMVTHLERLDADPADNDMLALLGGVADDANREIAQAVRDHPETDGMGTTLTALMFNGREFGMIHVGDSRGYRLRDGKLSQVTVDDTFVQSLVDEGKLDPADVSSHPQKSLILKAYTGRPVEPTLATLDARPGDRLLLCSDGLSDPVTASTIESTLATGTPADAARRLIELALRSGGPDNITVVVADVLDDDALDDDARAALPSVPVTAGALLGESEENSHPDTSAGRAALLGRQPKKISPDGEVETQDIGASTMAPPATGATVAQRPAGGGGRARTFRLSALILALLAVIGLALAGWWAYSAMDRTYFIATADNDHLVVERGIDYSVFGRDLHSPYQEACLDERGDLRMVDVGSAEECSPFETTDLPESVRSSVDGLDSGSYDDVTQQLRRLADEALPVCLDRPAGDADTADEAGNGDGDLSKPGVNCREVA</sequence>
<dbReference type="SUPFAM" id="SSF81606">
    <property type="entry name" value="PP2C-like"/>
    <property type="match status" value="1"/>
</dbReference>
<accession>A0ABY8VPU7</accession>
<gene>
    <name evidence="4" type="ORF">QP029_04060</name>
</gene>
<protein>
    <submittedName>
        <fullName evidence="4">Protein phosphatase 2C domain-containing protein</fullName>
    </submittedName>
</protein>
<dbReference type="RefSeq" id="WP_284875575.1">
    <property type="nucleotide sequence ID" value="NZ_CP126970.1"/>
</dbReference>
<keyword evidence="2" id="KW-0812">Transmembrane</keyword>
<keyword evidence="2" id="KW-1133">Transmembrane helix</keyword>
<dbReference type="PROSITE" id="PS51746">
    <property type="entry name" value="PPM_2"/>
    <property type="match status" value="1"/>
</dbReference>
<evidence type="ECO:0000256" key="2">
    <source>
        <dbReference type="SAM" id="Phobius"/>
    </source>
</evidence>